<dbReference type="InterPro" id="IPR020846">
    <property type="entry name" value="MFS_dom"/>
</dbReference>
<accession>A0ABX1FHL5</accession>
<dbReference type="PANTHER" id="PTHR42718:SF47">
    <property type="entry name" value="METHYL VIOLOGEN RESISTANCE PROTEIN SMVA"/>
    <property type="match status" value="1"/>
</dbReference>
<feature type="transmembrane region" description="Helical" evidence="7">
    <location>
        <begin position="382"/>
        <end position="415"/>
    </location>
</feature>
<dbReference type="InterPro" id="IPR036259">
    <property type="entry name" value="MFS_trans_sf"/>
</dbReference>
<evidence type="ECO:0000256" key="5">
    <source>
        <dbReference type="ARBA" id="ARBA00022989"/>
    </source>
</evidence>
<dbReference type="PROSITE" id="PS50850">
    <property type="entry name" value="MFS"/>
    <property type="match status" value="1"/>
</dbReference>
<dbReference type="InterPro" id="IPR011701">
    <property type="entry name" value="MFS"/>
</dbReference>
<evidence type="ECO:0000256" key="1">
    <source>
        <dbReference type="ARBA" id="ARBA00004651"/>
    </source>
</evidence>
<dbReference type="PANTHER" id="PTHR42718">
    <property type="entry name" value="MAJOR FACILITATOR SUPERFAMILY MULTIDRUG TRANSPORTER MFSC"/>
    <property type="match status" value="1"/>
</dbReference>
<evidence type="ECO:0000256" key="4">
    <source>
        <dbReference type="ARBA" id="ARBA00022692"/>
    </source>
</evidence>
<keyword evidence="3" id="KW-1003">Cell membrane</keyword>
<feature type="transmembrane region" description="Helical" evidence="7">
    <location>
        <begin position="258"/>
        <end position="276"/>
    </location>
</feature>
<comment type="caution">
    <text evidence="9">The sequence shown here is derived from an EMBL/GenBank/DDBJ whole genome shotgun (WGS) entry which is preliminary data.</text>
</comment>
<evidence type="ECO:0000313" key="9">
    <source>
        <dbReference type="EMBL" id="NKE58093.1"/>
    </source>
</evidence>
<feature type="transmembrane region" description="Helical" evidence="7">
    <location>
        <begin position="288"/>
        <end position="307"/>
    </location>
</feature>
<evidence type="ECO:0000256" key="6">
    <source>
        <dbReference type="ARBA" id="ARBA00023136"/>
    </source>
</evidence>
<feature type="transmembrane region" description="Helical" evidence="7">
    <location>
        <begin position="12"/>
        <end position="35"/>
    </location>
</feature>
<organism evidence="9 10">
    <name type="scientific">Lentzea indica</name>
    <dbReference type="NCBI Taxonomy" id="2604800"/>
    <lineage>
        <taxon>Bacteria</taxon>
        <taxon>Bacillati</taxon>
        <taxon>Actinomycetota</taxon>
        <taxon>Actinomycetes</taxon>
        <taxon>Pseudonocardiales</taxon>
        <taxon>Pseudonocardiaceae</taxon>
        <taxon>Lentzea</taxon>
    </lineage>
</organism>
<feature type="transmembrane region" description="Helical" evidence="7">
    <location>
        <begin position="105"/>
        <end position="126"/>
    </location>
</feature>
<keyword evidence="6 7" id="KW-0472">Membrane</keyword>
<evidence type="ECO:0000259" key="8">
    <source>
        <dbReference type="PROSITE" id="PS50850"/>
    </source>
</evidence>
<dbReference type="CDD" id="cd17321">
    <property type="entry name" value="MFS_MMR_MDR_like"/>
    <property type="match status" value="1"/>
</dbReference>
<feature type="domain" description="Major facilitator superfamily (MFS) profile" evidence="8">
    <location>
        <begin position="14"/>
        <end position="419"/>
    </location>
</feature>
<keyword evidence="4 7" id="KW-0812">Transmembrane</keyword>
<evidence type="ECO:0000256" key="2">
    <source>
        <dbReference type="ARBA" id="ARBA00022448"/>
    </source>
</evidence>
<protein>
    <submittedName>
        <fullName evidence="9">MFS transporter</fullName>
    </submittedName>
</protein>
<reference evidence="9 10" key="1">
    <citation type="submission" date="2019-08" db="EMBL/GenBank/DDBJ databases">
        <title>Lentzea from Indian Himalayas.</title>
        <authorList>
            <person name="Mandal S."/>
            <person name="Mallick Gupta A."/>
            <person name="Maiti P.K."/>
            <person name="Sarkar J."/>
            <person name="Mandal S."/>
        </authorList>
    </citation>
    <scope>NUCLEOTIDE SEQUENCE [LARGE SCALE GENOMIC DNA]</scope>
    <source>
        <strain evidence="9 10">PSKA42</strain>
    </source>
</reference>
<dbReference type="Pfam" id="PF07690">
    <property type="entry name" value="MFS_1"/>
    <property type="match status" value="1"/>
</dbReference>
<dbReference type="Gene3D" id="1.20.1250.20">
    <property type="entry name" value="MFS general substrate transporter like domains"/>
    <property type="match status" value="1"/>
</dbReference>
<name>A0ABX1FHL5_9PSEU</name>
<dbReference type="SUPFAM" id="SSF103473">
    <property type="entry name" value="MFS general substrate transporter"/>
    <property type="match status" value="1"/>
</dbReference>
<evidence type="ECO:0000256" key="7">
    <source>
        <dbReference type="SAM" id="Phobius"/>
    </source>
</evidence>
<dbReference type="Proteomes" id="UP001515943">
    <property type="component" value="Unassembled WGS sequence"/>
</dbReference>
<keyword evidence="10" id="KW-1185">Reference proteome</keyword>
<feature type="transmembrane region" description="Helical" evidence="7">
    <location>
        <begin position="221"/>
        <end position="237"/>
    </location>
</feature>
<dbReference type="EMBL" id="VSRL01000045">
    <property type="protein sequence ID" value="NKE58093.1"/>
    <property type="molecule type" value="Genomic_DNA"/>
</dbReference>
<feature type="transmembrane region" description="Helical" evidence="7">
    <location>
        <begin position="319"/>
        <end position="347"/>
    </location>
</feature>
<sequence>MTTRSTEGVRSWLGLAVLALPTAVLAMDVTILYLASPHLARSLQPSDTELLWILDSYGFVIAALLIPMGVLGDRIGRRKLLLIGAAAFAGASVLAAYAPSPEALIAARALLGVAGSTLMPSTLALISTMFRARRSTAIGVWAAAMSGGVALGPVVGGALLETWWWGSAFLAAVPVMVLLLVIGPFVLPEQHGPKERVDLPSVGLVLGATVLTVYGIKHFDVVPAVAGLGLGVWFVRRQRKIARPLIEMTLFRGRFGRAVVVLIADAAVTAGVYLLVTQQLQEHFSPLRAGLLLLPASVAMVLTSVLAPRLAGAFGAGRTVAVALVVAAAGFAIVPFATVLGIFVVYIGQGPVMALSTDLIVGAAPPEKAGSAAAVSETGMEFGLALGVAVIGTVGAATGFGTVAVVAVVVSVLLVPLARLT</sequence>
<feature type="transmembrane region" description="Helical" evidence="7">
    <location>
        <begin position="165"/>
        <end position="187"/>
    </location>
</feature>
<gene>
    <name evidence="9" type="ORF">FXN61_15150</name>
</gene>
<feature type="transmembrane region" description="Helical" evidence="7">
    <location>
        <begin position="80"/>
        <end position="99"/>
    </location>
</feature>
<dbReference type="Gene3D" id="1.20.1720.10">
    <property type="entry name" value="Multidrug resistance protein D"/>
    <property type="match status" value="1"/>
</dbReference>
<dbReference type="RefSeq" id="WP_167974463.1">
    <property type="nucleotide sequence ID" value="NZ_VSRL01000045.1"/>
</dbReference>
<comment type="subcellular location">
    <subcellularLocation>
        <location evidence="1">Cell membrane</location>
        <topology evidence="1">Multi-pass membrane protein</topology>
    </subcellularLocation>
</comment>
<feature type="transmembrane region" description="Helical" evidence="7">
    <location>
        <begin position="199"/>
        <end position="215"/>
    </location>
</feature>
<evidence type="ECO:0000313" key="10">
    <source>
        <dbReference type="Proteomes" id="UP001515943"/>
    </source>
</evidence>
<evidence type="ECO:0000256" key="3">
    <source>
        <dbReference type="ARBA" id="ARBA00022475"/>
    </source>
</evidence>
<keyword evidence="5 7" id="KW-1133">Transmembrane helix</keyword>
<feature type="transmembrane region" description="Helical" evidence="7">
    <location>
        <begin position="50"/>
        <end position="68"/>
    </location>
</feature>
<keyword evidence="2" id="KW-0813">Transport</keyword>
<feature type="transmembrane region" description="Helical" evidence="7">
    <location>
        <begin position="138"/>
        <end position="159"/>
    </location>
</feature>
<proteinExistence type="predicted"/>